<sequence length="266" mass="31168">MNKQTTPPDHAEKSRLQRRAERKEAGTYPSRSEIHKNKRQEKEDGKKIKLKYPLISLLALCFILLPIFLLSFTYYYGKNGTTLDDGQKLKDYESIIIDNNREDEIQQEDLPPEESSSNSEQDTKGDSAGTSSEEKDDENRIAMEQQKQKEETRRQEAEEKKLKQQQEEKEAQQKLAQEQKEAQQKREEQQREAEKKAAEEQKPESKQKPDSAAKVVKHIVKPEENLFRISLKYYKSREGEAIIKEYNHLQENEVYTGQVLEIPLRQ</sequence>
<feature type="region of interest" description="Disordered" evidence="1">
    <location>
        <begin position="1"/>
        <end position="43"/>
    </location>
</feature>
<dbReference type="SMART" id="SM00257">
    <property type="entry name" value="LysM"/>
    <property type="match status" value="1"/>
</dbReference>
<evidence type="ECO:0000256" key="1">
    <source>
        <dbReference type="SAM" id="MobiDB-lite"/>
    </source>
</evidence>
<evidence type="ECO:0000313" key="5">
    <source>
        <dbReference type="Proteomes" id="UP000434639"/>
    </source>
</evidence>
<reference evidence="4 5" key="1">
    <citation type="journal article" date="2017" name="Int. J. Syst. Evol. Microbiol.">
        <title>Bacillus mangrovi sp. nov., isolated from a sediment sample from a mangrove forest.</title>
        <authorList>
            <person name="Gupta V."/>
            <person name="Singh P.K."/>
            <person name="Korpole S."/>
            <person name="Tanuku N.R.S."/>
            <person name="Pinnaka A.K."/>
        </authorList>
    </citation>
    <scope>NUCLEOTIDE SEQUENCE [LARGE SCALE GENOMIC DNA]</scope>
    <source>
        <strain evidence="4 5">KCTC 33872</strain>
    </source>
</reference>
<feature type="transmembrane region" description="Helical" evidence="2">
    <location>
        <begin position="52"/>
        <end position="76"/>
    </location>
</feature>
<keyword evidence="2" id="KW-0812">Transmembrane</keyword>
<dbReference type="InterPro" id="IPR018392">
    <property type="entry name" value="LysM"/>
</dbReference>
<dbReference type="RefSeq" id="WP_155110732.1">
    <property type="nucleotide sequence ID" value="NZ_WMIB01000001.1"/>
</dbReference>
<comment type="caution">
    <text evidence="4">The sequence shown here is derived from an EMBL/GenBank/DDBJ whole genome shotgun (WGS) entry which is preliminary data.</text>
</comment>
<dbReference type="Proteomes" id="UP000434639">
    <property type="component" value="Unassembled WGS sequence"/>
</dbReference>
<organism evidence="4 5">
    <name type="scientific">Metabacillus mangrovi</name>
    <dbReference type="NCBI Taxonomy" id="1491830"/>
    <lineage>
        <taxon>Bacteria</taxon>
        <taxon>Bacillati</taxon>
        <taxon>Bacillota</taxon>
        <taxon>Bacilli</taxon>
        <taxon>Bacillales</taxon>
        <taxon>Bacillaceae</taxon>
        <taxon>Metabacillus</taxon>
    </lineage>
</organism>
<feature type="region of interest" description="Disordered" evidence="1">
    <location>
        <begin position="99"/>
        <end position="215"/>
    </location>
</feature>
<evidence type="ECO:0000313" key="4">
    <source>
        <dbReference type="EMBL" id="MTH52207.1"/>
    </source>
</evidence>
<evidence type="ECO:0000259" key="3">
    <source>
        <dbReference type="PROSITE" id="PS51782"/>
    </source>
</evidence>
<dbReference type="EMBL" id="WMIB01000001">
    <property type="protein sequence ID" value="MTH52207.1"/>
    <property type="molecule type" value="Genomic_DNA"/>
</dbReference>
<evidence type="ECO:0000256" key="2">
    <source>
        <dbReference type="SAM" id="Phobius"/>
    </source>
</evidence>
<protein>
    <submittedName>
        <fullName evidence="4">LysM peptidoglycan-binding domain-containing protein</fullName>
    </submittedName>
</protein>
<accession>A0A7X2S2J1</accession>
<feature type="domain" description="LysM" evidence="3">
    <location>
        <begin position="216"/>
        <end position="262"/>
    </location>
</feature>
<dbReference type="PROSITE" id="PS51782">
    <property type="entry name" value="LYSM"/>
    <property type="match status" value="1"/>
</dbReference>
<dbReference type="OrthoDB" id="2583609at2"/>
<dbReference type="Pfam" id="PF01476">
    <property type="entry name" value="LysM"/>
    <property type="match status" value="1"/>
</dbReference>
<dbReference type="AlphaFoldDB" id="A0A7X2S2J1"/>
<keyword evidence="5" id="KW-1185">Reference proteome</keyword>
<feature type="compositionally biased region" description="Basic and acidic residues" evidence="1">
    <location>
        <begin position="9"/>
        <end position="25"/>
    </location>
</feature>
<feature type="compositionally biased region" description="Basic and acidic residues" evidence="1">
    <location>
        <begin position="137"/>
        <end position="211"/>
    </location>
</feature>
<name>A0A7X2S2J1_9BACI</name>
<feature type="compositionally biased region" description="Basic and acidic residues" evidence="1">
    <location>
        <begin position="32"/>
        <end position="43"/>
    </location>
</feature>
<keyword evidence="2" id="KW-1133">Transmembrane helix</keyword>
<proteinExistence type="predicted"/>
<dbReference type="Gene3D" id="3.10.350.10">
    <property type="entry name" value="LysM domain"/>
    <property type="match status" value="1"/>
</dbReference>
<dbReference type="InterPro" id="IPR036779">
    <property type="entry name" value="LysM_dom_sf"/>
</dbReference>
<gene>
    <name evidence="4" type="ORF">GKZ89_02225</name>
</gene>
<keyword evidence="2" id="KW-0472">Membrane</keyword>